<name>A0A412WTD6_9BACT</name>
<proteinExistence type="predicted"/>
<dbReference type="InterPro" id="IPR049458">
    <property type="entry name" value="EpsG-like"/>
</dbReference>
<keyword evidence="1" id="KW-1133">Transmembrane helix</keyword>
<sequence>MEYVINIGLYELIPLSILLFSKLKPKKICVFTFWVLFLFSALSYDVGWDYIPYLNDIKNLNIERHEFLEKQLMALSFNLDFYQLFFIVNHLLILLCVLYTIKNESRCITLSIIVFICFPFMFLTGLSTIRSALATAIIFWATGKFLKDKRILLYLVVVLICFFIHKSSILSLLILFFYYIPLNRWGNLVLLVTAFLVGGMGIIPSFNNLFFFNNELLSDVVERYDRYVQGGGDTGSQQLVQIIFVGINIMNIIFYKSIGKTDIIRKYITLINIGCCLFFVFRGNTVLASRFSRLFYLFVVLVIPYYIDIIKIGRKNAVGLIVGVCLIIFVYQLYVPNYNGMDPWRINTYWPYKFFFLQ</sequence>
<evidence type="ECO:0000313" key="3">
    <source>
        <dbReference type="Proteomes" id="UP000283589"/>
    </source>
</evidence>
<reference evidence="2 3" key="1">
    <citation type="submission" date="2018-08" db="EMBL/GenBank/DDBJ databases">
        <title>A genome reference for cultivated species of the human gut microbiota.</title>
        <authorList>
            <person name="Zou Y."/>
            <person name="Xue W."/>
            <person name="Luo G."/>
        </authorList>
    </citation>
    <scope>NUCLEOTIDE SEQUENCE [LARGE SCALE GENOMIC DNA]</scope>
    <source>
        <strain evidence="2 3">AF14-49</strain>
    </source>
</reference>
<feature type="transmembrane region" description="Helical" evidence="1">
    <location>
        <begin position="238"/>
        <end position="255"/>
    </location>
</feature>
<feature type="transmembrane region" description="Helical" evidence="1">
    <location>
        <begin position="267"/>
        <end position="288"/>
    </location>
</feature>
<feature type="transmembrane region" description="Helical" evidence="1">
    <location>
        <begin position="81"/>
        <end position="101"/>
    </location>
</feature>
<evidence type="ECO:0000313" key="2">
    <source>
        <dbReference type="EMBL" id="RGV30433.1"/>
    </source>
</evidence>
<accession>A0A412WTD6</accession>
<feature type="transmembrane region" description="Helical" evidence="1">
    <location>
        <begin position="151"/>
        <end position="178"/>
    </location>
</feature>
<feature type="transmembrane region" description="Helical" evidence="1">
    <location>
        <begin position="28"/>
        <end position="44"/>
    </location>
</feature>
<feature type="transmembrane region" description="Helical" evidence="1">
    <location>
        <begin position="113"/>
        <end position="139"/>
    </location>
</feature>
<feature type="transmembrane region" description="Helical" evidence="1">
    <location>
        <begin position="294"/>
        <end position="310"/>
    </location>
</feature>
<dbReference type="Proteomes" id="UP000283589">
    <property type="component" value="Unassembled WGS sequence"/>
</dbReference>
<gene>
    <name evidence="2" type="ORF">DWW18_20700</name>
</gene>
<dbReference type="EMBL" id="QRZA01000059">
    <property type="protein sequence ID" value="RGV30433.1"/>
    <property type="molecule type" value="Genomic_DNA"/>
</dbReference>
<keyword evidence="1" id="KW-0812">Transmembrane</keyword>
<dbReference type="Pfam" id="PF14897">
    <property type="entry name" value="EpsG"/>
    <property type="match status" value="1"/>
</dbReference>
<feature type="transmembrane region" description="Helical" evidence="1">
    <location>
        <begin position="185"/>
        <end position="206"/>
    </location>
</feature>
<dbReference type="AlphaFoldDB" id="A0A412WTD6"/>
<comment type="caution">
    <text evidence="2">The sequence shown here is derived from an EMBL/GenBank/DDBJ whole genome shotgun (WGS) entry which is preliminary data.</text>
</comment>
<protein>
    <submittedName>
        <fullName evidence="2">EpsG family protein</fullName>
    </submittedName>
</protein>
<dbReference type="RefSeq" id="WP_118261663.1">
    <property type="nucleotide sequence ID" value="NZ_CALBWO010000034.1"/>
</dbReference>
<evidence type="ECO:0000256" key="1">
    <source>
        <dbReference type="SAM" id="Phobius"/>
    </source>
</evidence>
<keyword evidence="1" id="KW-0472">Membrane</keyword>
<feature type="transmembrane region" description="Helical" evidence="1">
    <location>
        <begin position="317"/>
        <end position="334"/>
    </location>
</feature>
<organism evidence="2 3">
    <name type="scientific">Butyricimonas virosa</name>
    <dbReference type="NCBI Taxonomy" id="544645"/>
    <lineage>
        <taxon>Bacteria</taxon>
        <taxon>Pseudomonadati</taxon>
        <taxon>Bacteroidota</taxon>
        <taxon>Bacteroidia</taxon>
        <taxon>Bacteroidales</taxon>
        <taxon>Odoribacteraceae</taxon>
        <taxon>Butyricimonas</taxon>
    </lineage>
</organism>